<evidence type="ECO:0000256" key="5">
    <source>
        <dbReference type="ARBA" id="ARBA00023136"/>
    </source>
</evidence>
<keyword evidence="2" id="KW-1003">Cell membrane</keyword>
<dbReference type="KEGG" id="thyd:TTHT_1189"/>
<sequence>MKTERLVKIASLIYFICGILFFTFKRDFYGILNFAAGFILVFVNFIYLEKLTLSVTSKNPSQAKVIILINLIRYPLIALIIYGIIQWKNFKAIPFVIGMTALVFGLFLSPISGGIKKNGS</sequence>
<gene>
    <name evidence="7" type="ORF">TTHT_1189</name>
</gene>
<evidence type="ECO:0000313" key="7">
    <source>
        <dbReference type="EMBL" id="BBB32718.1"/>
    </source>
</evidence>
<evidence type="ECO:0000256" key="6">
    <source>
        <dbReference type="SAM" id="Phobius"/>
    </source>
</evidence>
<evidence type="ECO:0000313" key="8">
    <source>
        <dbReference type="Proteomes" id="UP000595564"/>
    </source>
</evidence>
<keyword evidence="8" id="KW-1185">Reference proteome</keyword>
<dbReference type="GO" id="GO:0005886">
    <property type="term" value="C:plasma membrane"/>
    <property type="evidence" value="ECO:0007669"/>
    <property type="project" value="UniProtKB-SubCell"/>
</dbReference>
<evidence type="ECO:0008006" key="9">
    <source>
        <dbReference type="Google" id="ProtNLM"/>
    </source>
</evidence>
<name>A0A7R6PFD2_9BACT</name>
<evidence type="ECO:0000256" key="4">
    <source>
        <dbReference type="ARBA" id="ARBA00022989"/>
    </source>
</evidence>
<feature type="transmembrane region" description="Helical" evidence="6">
    <location>
        <begin position="31"/>
        <end position="48"/>
    </location>
</feature>
<keyword evidence="3 6" id="KW-0812">Transmembrane</keyword>
<dbReference type="Proteomes" id="UP000595564">
    <property type="component" value="Chromosome"/>
</dbReference>
<accession>A0A7R6PFD2</accession>
<dbReference type="AlphaFoldDB" id="A0A7R6PFD2"/>
<evidence type="ECO:0000256" key="2">
    <source>
        <dbReference type="ARBA" id="ARBA00022475"/>
    </source>
</evidence>
<evidence type="ECO:0000256" key="3">
    <source>
        <dbReference type="ARBA" id="ARBA00022692"/>
    </source>
</evidence>
<reference evidence="7 8" key="1">
    <citation type="journal article" date="2012" name="Extremophiles">
        <title>Thermotomaculum hydrothermale gen. nov., sp. nov., a novel heterotrophic thermophile within the phylum Acidobacteria from a deep-sea hydrothermal vent chimney in the Southern Okinawa Trough.</title>
        <authorList>
            <person name="Izumi H."/>
            <person name="Nunoura T."/>
            <person name="Miyazaki M."/>
            <person name="Mino S."/>
            <person name="Toki T."/>
            <person name="Takai K."/>
            <person name="Sako Y."/>
            <person name="Sawabe T."/>
            <person name="Nakagawa S."/>
        </authorList>
    </citation>
    <scope>NUCLEOTIDE SEQUENCE [LARGE SCALE GENOMIC DNA]</scope>
    <source>
        <strain evidence="7 8">AC55</strain>
    </source>
</reference>
<evidence type="ECO:0000256" key="1">
    <source>
        <dbReference type="ARBA" id="ARBA00004651"/>
    </source>
</evidence>
<dbReference type="InterPro" id="IPR005598">
    <property type="entry name" value="ATP_synth_I"/>
</dbReference>
<organism evidence="7 8">
    <name type="scientific">Thermotomaculum hydrothermale</name>
    <dbReference type="NCBI Taxonomy" id="981385"/>
    <lineage>
        <taxon>Bacteria</taxon>
        <taxon>Pseudomonadati</taxon>
        <taxon>Acidobacteriota</taxon>
        <taxon>Holophagae</taxon>
        <taxon>Thermotomaculales</taxon>
        <taxon>Thermotomaculaceae</taxon>
        <taxon>Thermotomaculum</taxon>
    </lineage>
</organism>
<dbReference type="Pfam" id="PF03899">
    <property type="entry name" value="ATP-synt_I"/>
    <property type="match status" value="1"/>
</dbReference>
<feature type="transmembrane region" description="Helical" evidence="6">
    <location>
        <begin position="63"/>
        <end position="85"/>
    </location>
</feature>
<feature type="transmembrane region" description="Helical" evidence="6">
    <location>
        <begin position="92"/>
        <end position="111"/>
    </location>
</feature>
<dbReference type="EMBL" id="AP017470">
    <property type="protein sequence ID" value="BBB32718.1"/>
    <property type="molecule type" value="Genomic_DNA"/>
</dbReference>
<keyword evidence="4 6" id="KW-1133">Transmembrane helix</keyword>
<proteinExistence type="predicted"/>
<keyword evidence="5 6" id="KW-0472">Membrane</keyword>
<dbReference type="RefSeq" id="WP_201327021.1">
    <property type="nucleotide sequence ID" value="NZ_AP017470.1"/>
</dbReference>
<protein>
    <recommendedName>
        <fullName evidence="9">ATP synthase I</fullName>
    </recommendedName>
</protein>
<comment type="subcellular location">
    <subcellularLocation>
        <location evidence="1">Cell membrane</location>
        <topology evidence="1">Multi-pass membrane protein</topology>
    </subcellularLocation>
</comment>
<feature type="transmembrane region" description="Helical" evidence="6">
    <location>
        <begin position="6"/>
        <end position="24"/>
    </location>
</feature>